<organism evidence="3 4">
    <name type="scientific">Pectobacterium punjabense</name>
    <dbReference type="NCBI Taxonomy" id="2108399"/>
    <lineage>
        <taxon>Bacteria</taxon>
        <taxon>Pseudomonadati</taxon>
        <taxon>Pseudomonadota</taxon>
        <taxon>Gammaproteobacteria</taxon>
        <taxon>Enterobacterales</taxon>
        <taxon>Pectobacteriaceae</taxon>
        <taxon>Pectobacterium</taxon>
    </lineage>
</organism>
<keyword evidence="1" id="KW-0732">Signal</keyword>
<dbReference type="RefSeq" id="WP_107170292.1">
    <property type="nucleotide sequence ID" value="NZ_CP038498.1"/>
</dbReference>
<feature type="domain" description="Carboxylesterase type B" evidence="2">
    <location>
        <begin position="24"/>
        <end position="487"/>
    </location>
</feature>
<dbReference type="InterPro" id="IPR019819">
    <property type="entry name" value="Carboxylesterase_B_CS"/>
</dbReference>
<proteinExistence type="predicted"/>
<dbReference type="PANTHER" id="PTHR11559">
    <property type="entry name" value="CARBOXYLESTERASE"/>
    <property type="match status" value="1"/>
</dbReference>
<evidence type="ECO:0000256" key="1">
    <source>
        <dbReference type="SAM" id="SignalP"/>
    </source>
</evidence>
<dbReference type="EMBL" id="CP038498">
    <property type="protein sequence ID" value="QJA19811.1"/>
    <property type="molecule type" value="Genomic_DNA"/>
</dbReference>
<dbReference type="InterPro" id="IPR029058">
    <property type="entry name" value="AB_hydrolase_fold"/>
</dbReference>
<dbReference type="InterPro" id="IPR002018">
    <property type="entry name" value="CarbesteraseB"/>
</dbReference>
<dbReference type="Proteomes" id="UP000502681">
    <property type="component" value="Chromosome"/>
</dbReference>
<gene>
    <name evidence="3" type="ORF">E2566_07675</name>
</gene>
<feature type="signal peptide" evidence="1">
    <location>
        <begin position="1"/>
        <end position="22"/>
    </location>
</feature>
<dbReference type="Gene3D" id="3.40.50.1820">
    <property type="entry name" value="alpha/beta hydrolase"/>
    <property type="match status" value="1"/>
</dbReference>
<evidence type="ECO:0000259" key="2">
    <source>
        <dbReference type="Pfam" id="PF00135"/>
    </source>
</evidence>
<accession>A0ABX6L0G4</accession>
<reference evidence="3 4" key="1">
    <citation type="submission" date="2019-04" db="EMBL/GenBank/DDBJ databases">
        <title>Whole Genome Sequencing of Pectobacterium punjabense SS95.</title>
        <authorList>
            <person name="Sarfraz S."/>
            <person name="Oulghazi S."/>
            <person name="Roques C."/>
            <person name="Vandecasteele C."/>
            <person name="Faure D."/>
        </authorList>
    </citation>
    <scope>NUCLEOTIDE SEQUENCE [LARGE SCALE GENOMIC DNA]</scope>
    <source>
        <strain evidence="3 4">SS95</strain>
    </source>
</reference>
<protein>
    <submittedName>
        <fullName evidence="3">Carboxylesterase family protein</fullName>
    </submittedName>
</protein>
<feature type="chain" id="PRO_5046837540" evidence="1">
    <location>
        <begin position="23"/>
        <end position="520"/>
    </location>
</feature>
<dbReference type="SUPFAM" id="SSF53474">
    <property type="entry name" value="alpha/beta-Hydrolases"/>
    <property type="match status" value="1"/>
</dbReference>
<dbReference type="InterPro" id="IPR050309">
    <property type="entry name" value="Type-B_Carboxylest/Lipase"/>
</dbReference>
<dbReference type="PROSITE" id="PS00941">
    <property type="entry name" value="CARBOXYLESTERASE_B_2"/>
    <property type="match status" value="1"/>
</dbReference>
<sequence>MDKKITASLILLMAAASHSALANDPQVALDSGRISGTETQGVDAFTGIPFAAPPIGELRWQPPQPVQSWNGIRPATAYGKDCMQNPFPGDAAPLGVGFSEDCLTINVWRPANATGPLPVMVWIYGGGFVNGGASPEIYSGQEFARQGVVFVSFNYRVGRFGFFAHPALADQPLRGNYGLMDQVAALKWVQKNIVVFQGDPQNVTLFGESAGGFAVGSLLTSELSQGLFQKAIIQSGSGRQNIVPNQSWQKAEQAGLAFASANGISGHDAKALTALRQIPAEKVVNGLNMASMNTPDYSGPMLDGKAIAAEPQDSYRQGNFQRVPLMIGATDADISFPPKVTTSDDAVAVFPASDRQQALQAYHGMSPQEIAKAVSSDRFMVEPARFVARIWEKAALPVWQFRFGYVADSMRAQWPAAVHASEIPYVFNTVAARYGEKTTPQDRAVAQQMNQYWVNFARTGNPNASGLPAWNAYSSQKDNILFIPATGAEHTREMVDPWRVRLDLIEKLAESGAPSRCETR</sequence>
<keyword evidence="4" id="KW-1185">Reference proteome</keyword>
<name>A0ABX6L0G4_9GAMM</name>
<evidence type="ECO:0000313" key="3">
    <source>
        <dbReference type="EMBL" id="QJA19811.1"/>
    </source>
</evidence>
<dbReference type="Pfam" id="PF00135">
    <property type="entry name" value="COesterase"/>
    <property type="match status" value="1"/>
</dbReference>
<dbReference type="GeneID" id="90762818"/>
<evidence type="ECO:0000313" key="4">
    <source>
        <dbReference type="Proteomes" id="UP000502681"/>
    </source>
</evidence>